<keyword evidence="10" id="KW-1185">Reference proteome</keyword>
<dbReference type="InterPro" id="IPR036821">
    <property type="entry name" value="Peptide_deformylase_sf"/>
</dbReference>
<evidence type="ECO:0000256" key="4">
    <source>
        <dbReference type="ARBA" id="ARBA00022917"/>
    </source>
</evidence>
<accession>A0A218UST4</accession>
<dbReference type="PANTHER" id="PTHR10458">
    <property type="entry name" value="PEPTIDE DEFORMYLASE"/>
    <property type="match status" value="1"/>
</dbReference>
<dbReference type="Gene3D" id="3.90.45.10">
    <property type="entry name" value="Peptide deformylase"/>
    <property type="match status" value="1"/>
</dbReference>
<dbReference type="CDD" id="cd00487">
    <property type="entry name" value="Pep_deformylase"/>
    <property type="match status" value="1"/>
</dbReference>
<comment type="similarity">
    <text evidence="1 7">Belongs to the polypeptide deformylase family.</text>
</comment>
<dbReference type="HAMAP" id="MF_00163">
    <property type="entry name" value="Pep_deformylase"/>
    <property type="match status" value="1"/>
</dbReference>
<dbReference type="GO" id="GO:0006412">
    <property type="term" value="P:translation"/>
    <property type="evidence" value="ECO:0007669"/>
    <property type="project" value="UniProtKB-KW"/>
</dbReference>
<dbReference type="AlphaFoldDB" id="A0A218UST4"/>
<dbReference type="PRINTS" id="PR01576">
    <property type="entry name" value="PDEFORMYLASE"/>
</dbReference>
<comment type="catalytic activity">
    <reaction evidence="6 7">
        <text>N-terminal N-formyl-L-methionyl-[peptide] + H2O = N-terminal L-methionyl-[peptide] + formate</text>
        <dbReference type="Rhea" id="RHEA:24420"/>
        <dbReference type="Rhea" id="RHEA-COMP:10639"/>
        <dbReference type="Rhea" id="RHEA-COMP:10640"/>
        <dbReference type="ChEBI" id="CHEBI:15377"/>
        <dbReference type="ChEBI" id="CHEBI:15740"/>
        <dbReference type="ChEBI" id="CHEBI:49298"/>
        <dbReference type="ChEBI" id="CHEBI:64731"/>
        <dbReference type="EC" id="3.5.1.88"/>
    </reaction>
</comment>
<organism evidence="9 10">
    <name type="scientific">Lonchura striata</name>
    <name type="common">white-rumped munia</name>
    <dbReference type="NCBI Taxonomy" id="40157"/>
    <lineage>
        <taxon>Eukaryota</taxon>
        <taxon>Metazoa</taxon>
        <taxon>Chordata</taxon>
        <taxon>Craniata</taxon>
        <taxon>Vertebrata</taxon>
        <taxon>Euteleostomi</taxon>
        <taxon>Archelosauria</taxon>
        <taxon>Archosauria</taxon>
        <taxon>Dinosauria</taxon>
        <taxon>Saurischia</taxon>
        <taxon>Theropoda</taxon>
        <taxon>Coelurosauria</taxon>
        <taxon>Aves</taxon>
        <taxon>Neognathae</taxon>
        <taxon>Neoaves</taxon>
        <taxon>Telluraves</taxon>
        <taxon>Australaves</taxon>
        <taxon>Passeriformes</taxon>
        <taxon>Passeroidea</taxon>
        <taxon>Estrildidae</taxon>
        <taxon>Estrildinae</taxon>
        <taxon>Lonchura</taxon>
    </lineage>
</organism>
<reference evidence="9 10" key="1">
    <citation type="submission" date="2017-05" db="EMBL/GenBank/DDBJ databases">
        <title>Genome of assembly of the Bengalese finch, Lonchura striata domestica.</title>
        <authorList>
            <person name="Colquitt B.M."/>
            <person name="Brainard M.S."/>
        </authorList>
    </citation>
    <scope>NUCLEOTIDE SEQUENCE [LARGE SCALE GENOMIC DNA]</scope>
    <source>
        <strain evidence="9">White83orange57</strain>
    </source>
</reference>
<dbReference type="EC" id="3.5.1.88" evidence="7"/>
<evidence type="ECO:0000313" key="9">
    <source>
        <dbReference type="EMBL" id="OWK56686.1"/>
    </source>
</evidence>
<dbReference type="GO" id="GO:0042586">
    <property type="term" value="F:peptide deformylase activity"/>
    <property type="evidence" value="ECO:0007669"/>
    <property type="project" value="UniProtKB-EC"/>
</dbReference>
<dbReference type="EMBL" id="MUZQ01000150">
    <property type="protein sequence ID" value="OWK56686.1"/>
    <property type="molecule type" value="Genomic_DNA"/>
</dbReference>
<feature type="compositionally biased region" description="Low complexity" evidence="8">
    <location>
        <begin position="1"/>
        <end position="16"/>
    </location>
</feature>
<comment type="caution">
    <text evidence="9">The sequence shown here is derived from an EMBL/GenBank/DDBJ whole genome shotgun (WGS) entry which is preliminary data.</text>
</comment>
<protein>
    <recommendedName>
        <fullName evidence="7">Peptide deformylase</fullName>
        <ecNumber evidence="7">3.5.1.88</ecNumber>
    </recommendedName>
</protein>
<evidence type="ECO:0000256" key="1">
    <source>
        <dbReference type="ARBA" id="ARBA00010759"/>
    </source>
</evidence>
<dbReference type="SUPFAM" id="SSF56420">
    <property type="entry name" value="Peptide deformylase"/>
    <property type="match status" value="1"/>
</dbReference>
<feature type="compositionally biased region" description="Pro residues" evidence="8">
    <location>
        <begin position="45"/>
        <end position="58"/>
    </location>
</feature>
<evidence type="ECO:0000256" key="8">
    <source>
        <dbReference type="SAM" id="MobiDB-lite"/>
    </source>
</evidence>
<name>A0A218UST4_9PASE</name>
<feature type="region of interest" description="Disordered" evidence="8">
    <location>
        <begin position="1"/>
        <end position="58"/>
    </location>
</feature>
<proteinExistence type="inferred from homology"/>
<sequence>MAAAAAAGRALPGLPGRAPPGPPLLPPGRAPPRLPGRALPGLPGWAPPGLPGRAPPGPPLLPARACGHAAGWDRRERSYWRALRRRVLGPPVPPFAAPVQVGAPVLRGAAAAVPPEQLGGPELRRLAAALAAGLRDRPCLGLSAPQLGVPLRVFAAELPPARCAQYPAELRRAHHIEPFPLRVLVNPALRVLDSRLVTGPEGCASIHGFSAYVPRHWAVHVSGVDELGVPVSWEASGWAARIIQHEMDHLDGILYIDRMDPRTFTNVGWMELLD</sequence>
<dbReference type="PANTHER" id="PTHR10458:SF2">
    <property type="entry name" value="PEPTIDE DEFORMYLASE, MITOCHONDRIAL"/>
    <property type="match status" value="1"/>
</dbReference>
<feature type="compositionally biased region" description="Low complexity" evidence="8">
    <location>
        <begin position="35"/>
        <end position="44"/>
    </location>
</feature>
<dbReference type="FunFam" id="3.90.45.10:FF:000003">
    <property type="entry name" value="Peptide deformylase"/>
    <property type="match status" value="1"/>
</dbReference>
<dbReference type="NCBIfam" id="NF001159">
    <property type="entry name" value="PRK00150.1-3"/>
    <property type="match status" value="1"/>
</dbReference>
<evidence type="ECO:0000256" key="6">
    <source>
        <dbReference type="ARBA" id="ARBA00048875"/>
    </source>
</evidence>
<evidence type="ECO:0000313" key="10">
    <source>
        <dbReference type="Proteomes" id="UP000197619"/>
    </source>
</evidence>
<keyword evidence="2 7" id="KW-0479">Metal-binding</keyword>
<dbReference type="GO" id="GO:0046872">
    <property type="term" value="F:metal ion binding"/>
    <property type="evidence" value="ECO:0007669"/>
    <property type="project" value="UniProtKB-KW"/>
</dbReference>
<keyword evidence="3 7" id="KW-0378">Hydrolase</keyword>
<evidence type="ECO:0000256" key="7">
    <source>
        <dbReference type="RuleBase" id="RU362111"/>
    </source>
</evidence>
<evidence type="ECO:0000256" key="3">
    <source>
        <dbReference type="ARBA" id="ARBA00022801"/>
    </source>
</evidence>
<dbReference type="Pfam" id="PF01327">
    <property type="entry name" value="Pep_deformylase"/>
    <property type="match status" value="1"/>
</dbReference>
<dbReference type="STRING" id="299123.ENSLSDP00000006029"/>
<comment type="function">
    <text evidence="5 7">Removes the formyl group from the N-terminal Met of newly synthesized proteins.</text>
</comment>
<evidence type="ECO:0000256" key="5">
    <source>
        <dbReference type="ARBA" id="ARBA00037114"/>
    </source>
</evidence>
<gene>
    <name evidence="9" type="primary">PDF</name>
    <name evidence="9" type="ORF">RLOC_00007456</name>
</gene>
<feature type="compositionally biased region" description="Pro residues" evidence="8">
    <location>
        <begin position="17"/>
        <end position="34"/>
    </location>
</feature>
<dbReference type="GO" id="GO:0005739">
    <property type="term" value="C:mitochondrion"/>
    <property type="evidence" value="ECO:0007669"/>
    <property type="project" value="TreeGrafter"/>
</dbReference>
<evidence type="ECO:0000256" key="2">
    <source>
        <dbReference type="ARBA" id="ARBA00022723"/>
    </source>
</evidence>
<keyword evidence="4 7" id="KW-0648">Protein biosynthesis</keyword>
<dbReference type="Proteomes" id="UP000197619">
    <property type="component" value="Unassembled WGS sequence"/>
</dbReference>
<dbReference type="InterPro" id="IPR023635">
    <property type="entry name" value="Peptide_deformylase"/>
</dbReference>